<keyword evidence="2" id="KW-1185">Reference proteome</keyword>
<accession>A0A7V8V227</accession>
<dbReference type="Proteomes" id="UP000551616">
    <property type="component" value="Unassembled WGS sequence"/>
</dbReference>
<name>A0A7V8V227_9BACT</name>
<dbReference type="AlphaFoldDB" id="A0A7V8V227"/>
<reference evidence="1 2" key="1">
    <citation type="submission" date="2020-05" db="EMBL/GenBank/DDBJ databases">
        <title>Bremerella alba sp. nov., a novel planctomycete isolated from the surface of the macroalga Fucus spiralis.</title>
        <authorList>
            <person name="Godinho O."/>
            <person name="Botelho R."/>
            <person name="Albuquerque L."/>
            <person name="Wiegand S."/>
            <person name="Da Costa M.S."/>
            <person name="Lobo-Da-Cunha A."/>
            <person name="Jogler C."/>
            <person name="Lage O.M."/>
        </authorList>
    </citation>
    <scope>NUCLEOTIDE SEQUENCE [LARGE SCALE GENOMIC DNA]</scope>
    <source>
        <strain evidence="1 2">FF15</strain>
    </source>
</reference>
<proteinExistence type="predicted"/>
<dbReference type="RefSeq" id="WP_207394716.1">
    <property type="nucleotide sequence ID" value="NZ_JABRWO010000001.1"/>
</dbReference>
<comment type="caution">
    <text evidence="1">The sequence shown here is derived from an EMBL/GenBank/DDBJ whole genome shotgun (WGS) entry which is preliminary data.</text>
</comment>
<gene>
    <name evidence="1" type="ORF">HOV93_03630</name>
</gene>
<protein>
    <recommendedName>
        <fullName evidence="3">Lipoprotein</fullName>
    </recommendedName>
</protein>
<organism evidence="1 2">
    <name type="scientific">Bremerella alba</name>
    <dbReference type="NCBI Taxonomy" id="980252"/>
    <lineage>
        <taxon>Bacteria</taxon>
        <taxon>Pseudomonadati</taxon>
        <taxon>Planctomycetota</taxon>
        <taxon>Planctomycetia</taxon>
        <taxon>Pirellulales</taxon>
        <taxon>Pirellulaceae</taxon>
        <taxon>Bremerella</taxon>
    </lineage>
</organism>
<evidence type="ECO:0008006" key="3">
    <source>
        <dbReference type="Google" id="ProtNLM"/>
    </source>
</evidence>
<dbReference type="PROSITE" id="PS51257">
    <property type="entry name" value="PROKAR_LIPOPROTEIN"/>
    <property type="match status" value="1"/>
</dbReference>
<dbReference type="EMBL" id="JABRWO010000001">
    <property type="protein sequence ID" value="MBA2113214.1"/>
    <property type="molecule type" value="Genomic_DNA"/>
</dbReference>
<evidence type="ECO:0000313" key="1">
    <source>
        <dbReference type="EMBL" id="MBA2113214.1"/>
    </source>
</evidence>
<sequence length="151" mass="15829">MKYSECFLVPLGMVAVYLVAGGCSHQSNLGSVHGTVTYDGKPLKRGAIIVEVEGNRPSHGQIEDGQILNLSTFTANDGVPVGEAKVAVNSFAEPDLANHLAANLPSDRPPETGNIVSGKNQIPLRYANPATSGLTATIKPGENDLSFDLSK</sequence>
<evidence type="ECO:0000313" key="2">
    <source>
        <dbReference type="Proteomes" id="UP000551616"/>
    </source>
</evidence>